<dbReference type="InterPro" id="IPR036291">
    <property type="entry name" value="NAD(P)-bd_dom_sf"/>
</dbReference>
<feature type="domain" description="NAD(P)-binding" evidence="1">
    <location>
        <begin position="7"/>
        <end position="197"/>
    </location>
</feature>
<dbReference type="Pfam" id="PF13460">
    <property type="entry name" value="NAD_binding_10"/>
    <property type="match status" value="1"/>
</dbReference>
<sequence>MKIIVLGATGMIGSRIAVEALARGHQVTALSRRGGGPAGPGSAAVAADVSDTERMAELVAGHDAVASALVPPRDGSDPVVPYVALNEALIAGVRESGVRRLVVTSGAGSLRDPDSGTELVDQPGFPAAYRPEALAHRAVLALYRTVDDLDWTLVSPAPEIAPGERTGKYRIGGDDLLPGVGHHTRVSAEDFAVAVLDELEGDGHPRRRISVADPVD</sequence>
<name>A0ABP9GS86_9ACTN</name>
<dbReference type="RefSeq" id="WP_345674109.1">
    <property type="nucleotide sequence ID" value="NZ_BAABHS010000003.1"/>
</dbReference>
<dbReference type="InterPro" id="IPR051606">
    <property type="entry name" value="Polyketide_Oxido-like"/>
</dbReference>
<dbReference type="PANTHER" id="PTHR43355">
    <property type="entry name" value="FLAVIN REDUCTASE (NADPH)"/>
    <property type="match status" value="1"/>
</dbReference>
<evidence type="ECO:0000313" key="2">
    <source>
        <dbReference type="EMBL" id="GAA4951752.1"/>
    </source>
</evidence>
<evidence type="ECO:0000259" key="1">
    <source>
        <dbReference type="Pfam" id="PF13460"/>
    </source>
</evidence>
<gene>
    <name evidence="2" type="ORF">GCM10023205_10900</name>
</gene>
<reference evidence="3" key="1">
    <citation type="journal article" date="2019" name="Int. J. Syst. Evol. Microbiol.">
        <title>The Global Catalogue of Microorganisms (GCM) 10K type strain sequencing project: providing services to taxonomists for standard genome sequencing and annotation.</title>
        <authorList>
            <consortium name="The Broad Institute Genomics Platform"/>
            <consortium name="The Broad Institute Genome Sequencing Center for Infectious Disease"/>
            <person name="Wu L."/>
            <person name="Ma J."/>
        </authorList>
    </citation>
    <scope>NUCLEOTIDE SEQUENCE [LARGE SCALE GENOMIC DNA]</scope>
    <source>
        <strain evidence="3">JCM 17986</strain>
    </source>
</reference>
<protein>
    <submittedName>
        <fullName evidence="2">NAD(P)H-binding protein</fullName>
    </submittedName>
</protein>
<evidence type="ECO:0000313" key="3">
    <source>
        <dbReference type="Proteomes" id="UP001500466"/>
    </source>
</evidence>
<keyword evidence="3" id="KW-1185">Reference proteome</keyword>
<dbReference type="Proteomes" id="UP001500466">
    <property type="component" value="Unassembled WGS sequence"/>
</dbReference>
<organism evidence="2 3">
    <name type="scientific">Yinghuangia aomiensis</name>
    <dbReference type="NCBI Taxonomy" id="676205"/>
    <lineage>
        <taxon>Bacteria</taxon>
        <taxon>Bacillati</taxon>
        <taxon>Actinomycetota</taxon>
        <taxon>Actinomycetes</taxon>
        <taxon>Kitasatosporales</taxon>
        <taxon>Streptomycetaceae</taxon>
        <taxon>Yinghuangia</taxon>
    </lineage>
</organism>
<dbReference type="Gene3D" id="3.40.50.720">
    <property type="entry name" value="NAD(P)-binding Rossmann-like Domain"/>
    <property type="match status" value="1"/>
</dbReference>
<dbReference type="InterPro" id="IPR016040">
    <property type="entry name" value="NAD(P)-bd_dom"/>
</dbReference>
<dbReference type="SUPFAM" id="SSF51735">
    <property type="entry name" value="NAD(P)-binding Rossmann-fold domains"/>
    <property type="match status" value="1"/>
</dbReference>
<comment type="caution">
    <text evidence="2">The sequence shown here is derived from an EMBL/GenBank/DDBJ whole genome shotgun (WGS) entry which is preliminary data.</text>
</comment>
<accession>A0ABP9GS86</accession>
<proteinExistence type="predicted"/>
<dbReference type="EMBL" id="BAABHS010000003">
    <property type="protein sequence ID" value="GAA4951752.1"/>
    <property type="molecule type" value="Genomic_DNA"/>
</dbReference>
<dbReference type="PANTHER" id="PTHR43355:SF2">
    <property type="entry name" value="FLAVIN REDUCTASE (NADPH)"/>
    <property type="match status" value="1"/>
</dbReference>